<comment type="caution">
    <text evidence="1">The sequence shown here is derived from an EMBL/GenBank/DDBJ whole genome shotgun (WGS) entry which is preliminary data.</text>
</comment>
<evidence type="ECO:0000313" key="1">
    <source>
        <dbReference type="EMBL" id="MCW8037904.1"/>
    </source>
</evidence>
<accession>A0ABT3NF44</accession>
<dbReference type="EMBL" id="JAPEQW010000002">
    <property type="protein sequence ID" value="MCW8037904.1"/>
    <property type="molecule type" value="Genomic_DNA"/>
</dbReference>
<evidence type="ECO:0000313" key="2">
    <source>
        <dbReference type="Proteomes" id="UP001209682"/>
    </source>
</evidence>
<sequence>MIKATVDFDDDYIFINGKHVWFHCDSMHFAVGKKCEDDDDQDGGEIEELFPSLEFAIIYCLEPAND</sequence>
<gene>
    <name evidence="1" type="ORF">OKC24_01720</name>
</gene>
<dbReference type="Proteomes" id="UP001209682">
    <property type="component" value="Unassembled WGS sequence"/>
</dbReference>
<name>A0ABT3NF44_9GAMM</name>
<keyword evidence="2" id="KW-1185">Reference proteome</keyword>
<reference evidence="1 2" key="1">
    <citation type="submission" date="2022-11" db="EMBL/GenBank/DDBJ databases">
        <title>Acinetobacter entericus sp. nov., isolated from the gut of the plastic-eating larvae of the Coleoptera insect Zophobas atratus.</title>
        <authorList>
            <person name="Dong X."/>
            <person name="Yang Y."/>
        </authorList>
    </citation>
    <scope>NUCLEOTIDE SEQUENCE [LARGE SCALE GENOMIC DNA]</scope>
    <source>
        <strain evidence="1 2">BIT-DXN8</strain>
    </source>
</reference>
<proteinExistence type="predicted"/>
<protein>
    <submittedName>
        <fullName evidence="1">Uncharacterized protein</fullName>
    </submittedName>
</protein>
<dbReference type="RefSeq" id="WP_265464611.1">
    <property type="nucleotide sequence ID" value="NZ_JAPEQW010000002.1"/>
</dbReference>
<organism evidence="1 2">
    <name type="scientific">Acinetobacter entericus</name>
    <dbReference type="NCBI Taxonomy" id="2989714"/>
    <lineage>
        <taxon>Bacteria</taxon>
        <taxon>Pseudomonadati</taxon>
        <taxon>Pseudomonadota</taxon>
        <taxon>Gammaproteobacteria</taxon>
        <taxon>Moraxellales</taxon>
        <taxon>Moraxellaceae</taxon>
        <taxon>Acinetobacter</taxon>
    </lineage>
</organism>